<dbReference type="AlphaFoldDB" id="A0A511QH86"/>
<comment type="caution">
    <text evidence="2">The sequence shown here is derived from an EMBL/GenBank/DDBJ whole genome shotgun (WGS) entry which is preliminary data.</text>
</comment>
<dbReference type="RefSeq" id="WP_039982372.1">
    <property type="nucleotide sequence ID" value="NZ_BAOJ01000104.1"/>
</dbReference>
<organism evidence="2 3">
    <name type="scientific">Vibrio sagamiensis NBRC 104589</name>
    <dbReference type="NCBI Taxonomy" id="1219064"/>
    <lineage>
        <taxon>Bacteria</taxon>
        <taxon>Pseudomonadati</taxon>
        <taxon>Pseudomonadota</taxon>
        <taxon>Gammaproteobacteria</taxon>
        <taxon>Vibrionales</taxon>
        <taxon>Vibrionaceae</taxon>
        <taxon>Vibrio</taxon>
    </lineage>
</organism>
<evidence type="ECO:0000313" key="3">
    <source>
        <dbReference type="Proteomes" id="UP000321922"/>
    </source>
</evidence>
<dbReference type="OrthoDB" id="9922317at2"/>
<evidence type="ECO:0000256" key="1">
    <source>
        <dbReference type="SAM" id="SignalP"/>
    </source>
</evidence>
<sequence>MKKNILTLLLTASPLIFSLNANANISSTNNNLYPSKNVEPICVNTSKYKFHPLENESALLKTNFHSTIFWDNEVKSGFDYIEISQQKFDNWSSQCDEGFHLEGYIPSLYNLSLFKVIDPSSGATFAQGEPSLVCKDSSIKVCDITFRIFSILEMLSKQTENLEVKSWFEKERYRYTVNVVDQENADQTSIEDQPRVFNIALQSLNATYLTKDDEEVRFTLQRLVIHQVVRAALEHYEDEQVIIDMTNQLLSNLGYNDKPRRT</sequence>
<reference evidence="2 3" key="1">
    <citation type="submission" date="2019-07" db="EMBL/GenBank/DDBJ databases">
        <title>Whole genome shotgun sequence of Vibrio sagamiensis NBRC 104589.</title>
        <authorList>
            <person name="Hosoyama A."/>
            <person name="Uohara A."/>
            <person name="Ohji S."/>
            <person name="Ichikawa N."/>
        </authorList>
    </citation>
    <scope>NUCLEOTIDE SEQUENCE [LARGE SCALE GENOMIC DNA]</scope>
    <source>
        <strain evidence="2 3">NBRC 104589</strain>
    </source>
</reference>
<evidence type="ECO:0000313" key="2">
    <source>
        <dbReference type="EMBL" id="GEM76547.1"/>
    </source>
</evidence>
<protein>
    <submittedName>
        <fullName evidence="2">Uncharacterized protein</fullName>
    </submittedName>
</protein>
<feature type="signal peptide" evidence="1">
    <location>
        <begin position="1"/>
        <end position="23"/>
    </location>
</feature>
<proteinExistence type="predicted"/>
<dbReference type="Proteomes" id="UP000321922">
    <property type="component" value="Unassembled WGS sequence"/>
</dbReference>
<dbReference type="EMBL" id="BJXJ01000026">
    <property type="protein sequence ID" value="GEM76547.1"/>
    <property type="molecule type" value="Genomic_DNA"/>
</dbReference>
<gene>
    <name evidence="2" type="ORF">VSA01S_26590</name>
</gene>
<accession>A0A511QH86</accession>
<feature type="chain" id="PRO_5021787295" evidence="1">
    <location>
        <begin position="24"/>
        <end position="262"/>
    </location>
</feature>
<keyword evidence="3" id="KW-1185">Reference proteome</keyword>
<keyword evidence="1" id="KW-0732">Signal</keyword>
<name>A0A511QH86_9VIBR</name>